<organism evidence="4 5">
    <name type="scientific">Inhella crocodyli</name>
    <dbReference type="NCBI Taxonomy" id="2499851"/>
    <lineage>
        <taxon>Bacteria</taxon>
        <taxon>Pseudomonadati</taxon>
        <taxon>Pseudomonadota</taxon>
        <taxon>Betaproteobacteria</taxon>
        <taxon>Burkholderiales</taxon>
        <taxon>Sphaerotilaceae</taxon>
        <taxon>Inhella</taxon>
    </lineage>
</organism>
<dbReference type="InterPro" id="IPR007428">
    <property type="entry name" value="MlaA"/>
</dbReference>
<dbReference type="PANTHER" id="PTHR30035">
    <property type="entry name" value="LIPOPROTEIN VACJ-RELATED"/>
    <property type="match status" value="1"/>
</dbReference>
<dbReference type="OrthoDB" id="9785326at2"/>
<keyword evidence="4" id="KW-0449">Lipoprotein</keyword>
<protein>
    <submittedName>
        <fullName evidence="4">VacJ family lipoprotein</fullName>
    </submittedName>
</protein>
<name>A0A437LLR6_9BURK</name>
<dbReference type="PRINTS" id="PR01805">
    <property type="entry name" value="VACJLIPOPROT"/>
</dbReference>
<dbReference type="EMBL" id="SACM01000002">
    <property type="protein sequence ID" value="RVT86352.1"/>
    <property type="molecule type" value="Genomic_DNA"/>
</dbReference>
<dbReference type="GO" id="GO:0120010">
    <property type="term" value="P:intermembrane phospholipid transfer"/>
    <property type="evidence" value="ECO:0007669"/>
    <property type="project" value="TreeGrafter"/>
</dbReference>
<dbReference type="AlphaFoldDB" id="A0A437LLR6"/>
<comment type="similarity">
    <text evidence="1">Belongs to the MlaA family.</text>
</comment>
<evidence type="ECO:0000256" key="3">
    <source>
        <dbReference type="SAM" id="SignalP"/>
    </source>
</evidence>
<reference evidence="4 5" key="1">
    <citation type="submission" date="2019-01" db="EMBL/GenBank/DDBJ databases">
        <authorList>
            <person name="Chen W.-M."/>
        </authorList>
    </citation>
    <scope>NUCLEOTIDE SEQUENCE [LARGE SCALE GENOMIC DNA]</scope>
    <source>
        <strain evidence="4 5">CCP-18</strain>
    </source>
</reference>
<dbReference type="RefSeq" id="WP_127682848.1">
    <property type="nucleotide sequence ID" value="NZ_SACM01000002.1"/>
</dbReference>
<sequence length="241" mass="26335">MKRTGAVLALVLGLSGCANVAPPAGDRHPQDPYEAMNRKVFAFNERLDTRLLKPTAQAYEKSVPAPVREGVRNFFGNLGDAWSAVNWLLQGEFNKGVEQGARFAWNTTLGLAGVFDVSTHFGLEKRSQDFGQTLGTWGVEQGAYLVLPVLGPSSLRDAVALPVNTMAGNGYWFDSRTTQIAVQALDVISLRASLLKAGDLVEGIALDKYTFFRDAYLQRRATKPKTKADDDDFEVLPDAKP</sequence>
<accession>A0A437LLR6</accession>
<evidence type="ECO:0000256" key="1">
    <source>
        <dbReference type="ARBA" id="ARBA00010634"/>
    </source>
</evidence>
<dbReference type="GO" id="GO:0016020">
    <property type="term" value="C:membrane"/>
    <property type="evidence" value="ECO:0007669"/>
    <property type="project" value="InterPro"/>
</dbReference>
<keyword evidence="5" id="KW-1185">Reference proteome</keyword>
<gene>
    <name evidence="4" type="ORF">EOD73_10020</name>
</gene>
<keyword evidence="2 3" id="KW-0732">Signal</keyword>
<dbReference type="PANTHER" id="PTHR30035:SF3">
    <property type="entry name" value="INTERMEMBRANE PHOSPHOLIPID TRANSPORT SYSTEM LIPOPROTEIN MLAA"/>
    <property type="match status" value="1"/>
</dbReference>
<feature type="signal peptide" evidence="3">
    <location>
        <begin position="1"/>
        <end position="20"/>
    </location>
</feature>
<evidence type="ECO:0000256" key="2">
    <source>
        <dbReference type="ARBA" id="ARBA00022729"/>
    </source>
</evidence>
<proteinExistence type="inferred from homology"/>
<comment type="caution">
    <text evidence="4">The sequence shown here is derived from an EMBL/GenBank/DDBJ whole genome shotgun (WGS) entry which is preliminary data.</text>
</comment>
<dbReference type="Proteomes" id="UP000288587">
    <property type="component" value="Unassembled WGS sequence"/>
</dbReference>
<feature type="chain" id="PRO_5019314318" evidence="3">
    <location>
        <begin position="21"/>
        <end position="241"/>
    </location>
</feature>
<dbReference type="Pfam" id="PF04333">
    <property type="entry name" value="MlaA"/>
    <property type="match status" value="1"/>
</dbReference>
<evidence type="ECO:0000313" key="4">
    <source>
        <dbReference type="EMBL" id="RVT86352.1"/>
    </source>
</evidence>
<dbReference type="PROSITE" id="PS51257">
    <property type="entry name" value="PROKAR_LIPOPROTEIN"/>
    <property type="match status" value="1"/>
</dbReference>
<evidence type="ECO:0000313" key="5">
    <source>
        <dbReference type="Proteomes" id="UP000288587"/>
    </source>
</evidence>